<dbReference type="SUPFAM" id="SSF53187">
    <property type="entry name" value="Zn-dependent exopeptidases"/>
    <property type="match status" value="1"/>
</dbReference>
<dbReference type="InterPro" id="IPR007709">
    <property type="entry name" value="N-FG_amidohydro"/>
</dbReference>
<comment type="caution">
    <text evidence="1">The sequence shown here is derived from an EMBL/GenBank/DDBJ whole genome shotgun (WGS) entry which is preliminary data.</text>
</comment>
<evidence type="ECO:0000313" key="2">
    <source>
        <dbReference type="Proteomes" id="UP001557465"/>
    </source>
</evidence>
<protein>
    <submittedName>
        <fullName evidence="1">N-formylglutamate amidohydrolase</fullName>
    </submittedName>
</protein>
<reference evidence="1 2" key="1">
    <citation type="journal article" date="2011" name="Int. J. Syst. Evol. Microbiol.">
        <title>Zhongshania antarctica gen. nov., sp. nov. and Zhongshania guokunii sp. nov., gammaproteobacteria respectively isolated from coastal attached (fast) ice and surface seawater of the Antarctic.</title>
        <authorList>
            <person name="Li H.J."/>
            <person name="Zhang X.Y."/>
            <person name="Chen C.X."/>
            <person name="Zhang Y.J."/>
            <person name="Gao Z.M."/>
            <person name="Yu Y."/>
            <person name="Chen X.L."/>
            <person name="Chen B."/>
            <person name="Zhang Y.Z."/>
        </authorList>
    </citation>
    <scope>NUCLEOTIDE SEQUENCE [LARGE SCALE GENOMIC DNA]</scope>
    <source>
        <strain evidence="1 2">15-R06ZXC-3</strain>
    </source>
</reference>
<name>A0ABV3TJ07_9RHOB</name>
<keyword evidence="2" id="KW-1185">Reference proteome</keyword>
<accession>A0ABV3TJ07</accession>
<dbReference type="EMBL" id="JBFRYC010000002">
    <property type="protein sequence ID" value="MEX1661085.1"/>
    <property type="molecule type" value="Genomic_DNA"/>
</dbReference>
<dbReference type="Gene3D" id="3.40.630.40">
    <property type="entry name" value="Zn-dependent exopeptidases"/>
    <property type="match status" value="1"/>
</dbReference>
<proteinExistence type="predicted"/>
<dbReference type="Pfam" id="PF05013">
    <property type="entry name" value="FGase"/>
    <property type="match status" value="1"/>
</dbReference>
<dbReference type="Proteomes" id="UP001557465">
    <property type="component" value="Unassembled WGS sequence"/>
</dbReference>
<sequence>MTEKPHHSDPHSVSAFTLLPPQSAQTAVIFASPHSGAHYPESLQRRSVLNMMQLRSSEDAFVDRLLASAPRYGAAVIAAQYPRAWVDLNRAEDELDSALIAGLERSHPGPRVAAGLGVIPRVVSGGRAIYRGKIAQIEVAARLNHVWRPYHAALGNLLTQTHQRQGQAILIDVHSMPSEALDSLGARRPRIVLGDRYGASAARPLVAQIESVFAAEGLAVSRNTPFAGAYITQRYGRPRDNIHVVQIEIDRALYMDEERVEPSEDFRAFSALMERAIAQICAIGAQPMRMAAE</sequence>
<organism evidence="1 2">
    <name type="scientific">Thioclava arctica</name>
    <dbReference type="NCBI Taxonomy" id="3238301"/>
    <lineage>
        <taxon>Bacteria</taxon>
        <taxon>Pseudomonadati</taxon>
        <taxon>Pseudomonadota</taxon>
        <taxon>Alphaproteobacteria</taxon>
        <taxon>Rhodobacterales</taxon>
        <taxon>Paracoccaceae</taxon>
        <taxon>Thioclava</taxon>
    </lineage>
</organism>
<dbReference type="RefSeq" id="WP_368391214.1">
    <property type="nucleotide sequence ID" value="NZ_JBFRYC010000002.1"/>
</dbReference>
<gene>
    <name evidence="1" type="ORF">AB4874_05385</name>
</gene>
<evidence type="ECO:0000313" key="1">
    <source>
        <dbReference type="EMBL" id="MEX1661085.1"/>
    </source>
</evidence>